<evidence type="ECO:0000313" key="2">
    <source>
        <dbReference type="EMBL" id="OIJ66024.1"/>
    </source>
</evidence>
<evidence type="ECO:0008006" key="4">
    <source>
        <dbReference type="Google" id="ProtNLM"/>
    </source>
</evidence>
<dbReference type="EMBL" id="LAVA02000046">
    <property type="protein sequence ID" value="OIJ66024.1"/>
    <property type="molecule type" value="Genomic_DNA"/>
</dbReference>
<dbReference type="InterPro" id="IPR015943">
    <property type="entry name" value="WD40/YVTN_repeat-like_dom_sf"/>
</dbReference>
<name>A0A1J4NUP7_9ACTN</name>
<dbReference type="Proteomes" id="UP000034196">
    <property type="component" value="Unassembled WGS sequence"/>
</dbReference>
<evidence type="ECO:0000256" key="1">
    <source>
        <dbReference type="SAM" id="SignalP"/>
    </source>
</evidence>
<comment type="caution">
    <text evidence="2">The sequence shown here is derived from an EMBL/GenBank/DDBJ whole genome shotgun (WGS) entry which is preliminary data.</text>
</comment>
<dbReference type="AlphaFoldDB" id="A0A1J4NUP7"/>
<keyword evidence="3" id="KW-1185">Reference proteome</keyword>
<gene>
    <name evidence="2" type="ORF">WN71_020355</name>
</gene>
<reference evidence="2" key="1">
    <citation type="submission" date="2016-10" db="EMBL/GenBank/DDBJ databases">
        <title>Genome sequence of Streptomyces mangrovisoli MUSC 149.</title>
        <authorList>
            <person name="Lee L.-H."/>
            <person name="Ser H.-L."/>
        </authorList>
    </citation>
    <scope>NUCLEOTIDE SEQUENCE [LARGE SCALE GENOMIC DNA]</scope>
    <source>
        <strain evidence="2">MUSC 149</strain>
    </source>
</reference>
<proteinExistence type="predicted"/>
<evidence type="ECO:0000313" key="3">
    <source>
        <dbReference type="Proteomes" id="UP000034196"/>
    </source>
</evidence>
<keyword evidence="1" id="KW-0732">Signal</keyword>
<dbReference type="SUPFAM" id="SSF110296">
    <property type="entry name" value="Oligoxyloglucan reducing end-specific cellobiohydrolase"/>
    <property type="match status" value="1"/>
</dbReference>
<accession>A0A1J4NUP7</accession>
<protein>
    <recommendedName>
        <fullName evidence="4">Lipoprotein</fullName>
    </recommendedName>
</protein>
<dbReference type="OrthoDB" id="4023008at2"/>
<feature type="chain" id="PRO_5009631246" description="Lipoprotein" evidence="1">
    <location>
        <begin position="28"/>
        <end position="378"/>
    </location>
</feature>
<feature type="signal peptide" evidence="1">
    <location>
        <begin position="1"/>
        <end position="27"/>
    </location>
</feature>
<organism evidence="2 3">
    <name type="scientific">Streptomyces mangrovisoli</name>
    <dbReference type="NCBI Taxonomy" id="1428628"/>
    <lineage>
        <taxon>Bacteria</taxon>
        <taxon>Bacillati</taxon>
        <taxon>Actinomycetota</taxon>
        <taxon>Actinomycetes</taxon>
        <taxon>Kitasatosporales</taxon>
        <taxon>Streptomycetaceae</taxon>
        <taxon>Streptomyces</taxon>
    </lineage>
</organism>
<sequence length="378" mass="40625">MVRLRRHVFTVATAVVSVLSLALTACAQSDSGVGSGDREAAYKRVIKDPHPSPDAVIEAAGAPAGVARAGDGSLLLSYNARYIGDDEGPAAAAWRIVSPAGRTVAQQAWHANVEDQPDQYIGVRDGFVRWHRSSRGAESAYALDVRGKRHKVTASDRALSTHPDDIVLHEGMPARFYRPANRTMAAPAGAPEYVDFALDERGSVWFVDRSRMPNRVVQQRDGRTLTSMPMPKPYTNGGAVTAAGGTTALALLLGGPNGTVRGLMVTADDGAHWRSLTGNGIPWQDLKLESVSLVLRALPDGRLLVGEKGGRCWLADDRSNRAFHQLKTPVPFTSFTAQGKTLYGIADATKPTYDLVKGEGLYASDDGGRTWRRQGKRG</sequence>
<dbReference type="PROSITE" id="PS51257">
    <property type="entry name" value="PROKAR_LIPOPROTEIN"/>
    <property type="match status" value="1"/>
</dbReference>
<dbReference type="Gene3D" id="2.130.10.10">
    <property type="entry name" value="YVTN repeat-like/Quinoprotein amine dehydrogenase"/>
    <property type="match status" value="1"/>
</dbReference>